<dbReference type="Gene3D" id="3.40.630.30">
    <property type="match status" value="1"/>
</dbReference>
<dbReference type="EMBL" id="JACXTF010000001">
    <property type="protein sequence ID" value="MBD3719791.1"/>
    <property type="molecule type" value="Genomic_DNA"/>
</dbReference>
<protein>
    <recommendedName>
        <fullName evidence="6">Acetyltransferase</fullName>
    </recommendedName>
</protein>
<gene>
    <name evidence="4" type="ORF">IE978_17340</name>
    <name evidence="3" type="ORF">IE988_09450</name>
    <name evidence="2" type="ORF">IE990_01520</name>
    <name evidence="1" type="ORF">IE991_01010</name>
</gene>
<evidence type="ECO:0000313" key="3">
    <source>
        <dbReference type="EMBL" id="MBD3719791.1"/>
    </source>
</evidence>
<organism evidence="3 5">
    <name type="scientific">Klebsiella pneumoniae</name>
    <dbReference type="NCBI Taxonomy" id="573"/>
    <lineage>
        <taxon>Bacteria</taxon>
        <taxon>Pseudomonadati</taxon>
        <taxon>Pseudomonadota</taxon>
        <taxon>Gammaproteobacteria</taxon>
        <taxon>Enterobacterales</taxon>
        <taxon>Enterobacteriaceae</taxon>
        <taxon>Klebsiella/Raoultella group</taxon>
        <taxon>Klebsiella</taxon>
        <taxon>Klebsiella pneumoniae complex</taxon>
    </lineage>
</organism>
<dbReference type="Proteomes" id="UP000598328">
    <property type="component" value="Unassembled WGS sequence"/>
</dbReference>
<dbReference type="Proteomes" id="UP000652007">
    <property type="component" value="Unassembled WGS sequence"/>
</dbReference>
<comment type="caution">
    <text evidence="3">The sequence shown here is derived from an EMBL/GenBank/DDBJ whole genome shotgun (WGS) entry which is preliminary data.</text>
</comment>
<evidence type="ECO:0000313" key="5">
    <source>
        <dbReference type="Proteomes" id="UP000622731"/>
    </source>
</evidence>
<proteinExistence type="predicted"/>
<dbReference type="EMBL" id="JACXSV010000009">
    <property type="protein sequence ID" value="MBD3722615.1"/>
    <property type="molecule type" value="Genomic_DNA"/>
</dbReference>
<reference evidence="3" key="1">
    <citation type="submission" date="2020-07" db="EMBL/GenBank/DDBJ databases">
        <title>Clinical and genomic characterization of carbapenemase-producing Enterobacterales causing secondary infections during the COVID-19 crisis at a New York City hospital.</title>
        <authorList>
            <person name="Gomez-Simmonds A."/>
            <person name="Annavajhala M.K."/>
            <person name="Uhlemann A.-C."/>
        </authorList>
    </citation>
    <scope>NUCLEOTIDE SEQUENCE</scope>
    <source>
        <strain evidence="4">KP1826</strain>
        <strain evidence="3">NK1594</strain>
        <strain evidence="2">NK1596</strain>
        <strain evidence="1">NK1597</strain>
    </source>
</reference>
<name>A0A927DWG1_KLEPN</name>
<dbReference type="Proteomes" id="UP000622731">
    <property type="component" value="Unassembled WGS sequence"/>
</dbReference>
<dbReference type="Proteomes" id="UP000631473">
    <property type="component" value="Unassembled WGS sequence"/>
</dbReference>
<accession>A0A927DWG1</accession>
<evidence type="ECO:0000313" key="4">
    <source>
        <dbReference type="EMBL" id="MBD3722615.1"/>
    </source>
</evidence>
<sequence>MSKGHNRDTDWFSVIDGEWPELDNAMRQWLAADNFTADGQQRRSLESFR</sequence>
<dbReference type="EMBL" id="JACXTH010000001">
    <property type="protein sequence ID" value="MBD3703974.1"/>
    <property type="molecule type" value="Genomic_DNA"/>
</dbReference>
<evidence type="ECO:0008006" key="6">
    <source>
        <dbReference type="Google" id="ProtNLM"/>
    </source>
</evidence>
<dbReference type="AlphaFoldDB" id="A0A927DWG1"/>
<dbReference type="EMBL" id="JACXTI010000002">
    <property type="protein sequence ID" value="MBD3700553.1"/>
    <property type="molecule type" value="Genomic_DNA"/>
</dbReference>
<evidence type="ECO:0000313" key="1">
    <source>
        <dbReference type="EMBL" id="MBD3700553.1"/>
    </source>
</evidence>
<evidence type="ECO:0000313" key="2">
    <source>
        <dbReference type="EMBL" id="MBD3703974.1"/>
    </source>
</evidence>